<evidence type="ECO:0000259" key="1">
    <source>
        <dbReference type="PROSITE" id="PS51704"/>
    </source>
</evidence>
<accession>A0A136PQS8</accession>
<dbReference type="Proteomes" id="UP000070620">
    <property type="component" value="Unassembled WGS sequence"/>
</dbReference>
<dbReference type="PANTHER" id="PTHR43805:SF1">
    <property type="entry name" value="GP-PDE DOMAIN-CONTAINING PROTEIN"/>
    <property type="match status" value="1"/>
</dbReference>
<sequence>MPRAYLDAPAPLAFAHRGGAAAGDENTVAAFTRAVDLGYRYVETDVHATADGVAVVFHDATLRRVTGEAGRIADLRLADLASVRVGGAALVPRLDEVLAAWPQVRFNVDVKADGGVEPTVAAVARTGAGDRVLLASFSDARLGRLRTLTGGRIATGLGMRGVAALRLASLAGRRLRLPPSVVAAQVPVRYGRVRVLDRRFLAHAHRHGLQVHVWTIDEPTEMHDLLDLGVDGIMTDHVGVLRDVYHSRGHWAA</sequence>
<evidence type="ECO:0000313" key="2">
    <source>
        <dbReference type="EMBL" id="KXK60771.1"/>
    </source>
</evidence>
<dbReference type="GO" id="GO:0006629">
    <property type="term" value="P:lipid metabolic process"/>
    <property type="evidence" value="ECO:0007669"/>
    <property type="project" value="InterPro"/>
</dbReference>
<name>A0A136PQS8_9ACTN</name>
<dbReference type="SUPFAM" id="SSF51695">
    <property type="entry name" value="PLC-like phosphodiesterases"/>
    <property type="match status" value="1"/>
</dbReference>
<dbReference type="Gene3D" id="3.20.20.190">
    <property type="entry name" value="Phosphatidylinositol (PI) phosphodiesterase"/>
    <property type="match status" value="1"/>
</dbReference>
<organism evidence="2 3">
    <name type="scientific">Micromonospora rosaria</name>
    <dbReference type="NCBI Taxonomy" id="47874"/>
    <lineage>
        <taxon>Bacteria</taxon>
        <taxon>Bacillati</taxon>
        <taxon>Actinomycetota</taxon>
        <taxon>Actinomycetes</taxon>
        <taxon>Micromonosporales</taxon>
        <taxon>Micromonosporaceae</taxon>
        <taxon>Micromonospora</taxon>
    </lineage>
</organism>
<dbReference type="AlphaFoldDB" id="A0A136PQS8"/>
<dbReference type="PANTHER" id="PTHR43805">
    <property type="entry name" value="GLYCEROPHOSPHORYL DIESTER PHOSPHODIESTERASE"/>
    <property type="match status" value="1"/>
</dbReference>
<comment type="caution">
    <text evidence="2">The sequence shown here is derived from an EMBL/GenBank/DDBJ whole genome shotgun (WGS) entry which is preliminary data.</text>
</comment>
<dbReference type="Pfam" id="PF03009">
    <property type="entry name" value="GDPD"/>
    <property type="match status" value="1"/>
</dbReference>
<dbReference type="CDD" id="cd08561">
    <property type="entry name" value="GDPD_cytoplasmic_ScUgpQ2_like"/>
    <property type="match status" value="1"/>
</dbReference>
<dbReference type="InterPro" id="IPR017946">
    <property type="entry name" value="PLC-like_Pdiesterase_TIM-brl"/>
</dbReference>
<reference evidence="2 3" key="1">
    <citation type="submission" date="2016-01" db="EMBL/GenBank/DDBJ databases">
        <title>Whole genome sequence and analysis of Micromonospora rosaria DSM 803, which can produce antibacterial substance rosamicin.</title>
        <authorList>
            <person name="Yang H."/>
            <person name="He X."/>
            <person name="Zhu D."/>
        </authorList>
    </citation>
    <scope>NUCLEOTIDE SEQUENCE [LARGE SCALE GENOMIC DNA]</scope>
    <source>
        <strain evidence="2 3">DSM 803</strain>
    </source>
</reference>
<feature type="domain" description="GP-PDE" evidence="1">
    <location>
        <begin position="11"/>
        <end position="245"/>
    </location>
</feature>
<dbReference type="RefSeq" id="WP_067367065.1">
    <property type="nucleotide sequence ID" value="NZ_JBIUBN010000009.1"/>
</dbReference>
<dbReference type="EMBL" id="LRQV01000059">
    <property type="protein sequence ID" value="KXK60771.1"/>
    <property type="molecule type" value="Genomic_DNA"/>
</dbReference>
<dbReference type="GO" id="GO:0008081">
    <property type="term" value="F:phosphoric diester hydrolase activity"/>
    <property type="evidence" value="ECO:0007669"/>
    <property type="project" value="InterPro"/>
</dbReference>
<dbReference type="PROSITE" id="PS51704">
    <property type="entry name" value="GP_PDE"/>
    <property type="match status" value="1"/>
</dbReference>
<protein>
    <submittedName>
        <fullName evidence="2">Glycerophosphodiester phosphodiesterase</fullName>
    </submittedName>
</protein>
<evidence type="ECO:0000313" key="3">
    <source>
        <dbReference type="Proteomes" id="UP000070620"/>
    </source>
</evidence>
<keyword evidence="3" id="KW-1185">Reference proteome</keyword>
<proteinExistence type="predicted"/>
<gene>
    <name evidence="2" type="ORF">AWW66_17055</name>
</gene>
<dbReference type="InterPro" id="IPR030395">
    <property type="entry name" value="GP_PDE_dom"/>
</dbReference>